<dbReference type="AlphaFoldDB" id="A0A9X4RIG0"/>
<sequence length="278" mass="29645">MITTHARVPEGWGIRGTDEFARFPAGERHVRDLAPETESPCYVVVRGADANDYISAAMWIDLQHRKGHKVTAVVPYLPGARQDRGRPFGAAVYAGLINAMKADRVAAFDPHSAVMPQMIDNLVVVDSTRAVRRAVTNGAGDTTYTGVISPDAGALERAGKVAQALHVPLYRASKRRDFATGALSGFDCEALPPGGRYLVVDDICDGGGTFLGLAEATGLPAAQLGLWVSHGVFSGRADRLGLAFGEIITTDSHPGHCREDVAARIVPVLPHMISEILQ</sequence>
<name>A0A9X4RIG0_9ACTN</name>
<keyword evidence="2" id="KW-0328">Glycosyltransferase</keyword>
<dbReference type="PANTHER" id="PTHR10210">
    <property type="entry name" value="RIBOSE-PHOSPHATE DIPHOSPHOKINASE FAMILY MEMBER"/>
    <property type="match status" value="1"/>
</dbReference>
<comment type="caution">
    <text evidence="2">The sequence shown here is derived from an EMBL/GenBank/DDBJ whole genome shotgun (WGS) entry which is preliminary data.</text>
</comment>
<dbReference type="Pfam" id="PF00156">
    <property type="entry name" value="Pribosyltran"/>
    <property type="match status" value="1"/>
</dbReference>
<evidence type="ECO:0000313" key="3">
    <source>
        <dbReference type="Proteomes" id="UP001152755"/>
    </source>
</evidence>
<dbReference type="SUPFAM" id="SSF53271">
    <property type="entry name" value="PRTase-like"/>
    <property type="match status" value="1"/>
</dbReference>
<dbReference type="Gene3D" id="3.40.50.2020">
    <property type="match status" value="2"/>
</dbReference>
<keyword evidence="2" id="KW-0808">Transferase</keyword>
<dbReference type="Proteomes" id="UP001152755">
    <property type="component" value="Unassembled WGS sequence"/>
</dbReference>
<dbReference type="GO" id="GO:0000287">
    <property type="term" value="F:magnesium ion binding"/>
    <property type="evidence" value="ECO:0007669"/>
    <property type="project" value="InterPro"/>
</dbReference>
<dbReference type="GO" id="GO:0005737">
    <property type="term" value="C:cytoplasm"/>
    <property type="evidence" value="ECO:0007669"/>
    <property type="project" value="TreeGrafter"/>
</dbReference>
<accession>A0A9X4RIG0</accession>
<organism evidence="2 3">
    <name type="scientific">Speluncibacter jeojiensis</name>
    <dbReference type="NCBI Taxonomy" id="2710754"/>
    <lineage>
        <taxon>Bacteria</taxon>
        <taxon>Bacillati</taxon>
        <taxon>Actinomycetota</taxon>
        <taxon>Actinomycetes</taxon>
        <taxon>Mycobacteriales</taxon>
        <taxon>Speluncibacteraceae</taxon>
        <taxon>Speluncibacter</taxon>
    </lineage>
</organism>
<proteinExistence type="predicted"/>
<evidence type="ECO:0000313" key="2">
    <source>
        <dbReference type="EMBL" id="MDG3016086.1"/>
    </source>
</evidence>
<keyword evidence="3" id="KW-1185">Reference proteome</keyword>
<dbReference type="GO" id="GO:0002189">
    <property type="term" value="C:ribose phosphate diphosphokinase complex"/>
    <property type="evidence" value="ECO:0007669"/>
    <property type="project" value="TreeGrafter"/>
</dbReference>
<dbReference type="GO" id="GO:0016757">
    <property type="term" value="F:glycosyltransferase activity"/>
    <property type="evidence" value="ECO:0007669"/>
    <property type="project" value="UniProtKB-KW"/>
</dbReference>
<dbReference type="InterPro" id="IPR029057">
    <property type="entry name" value="PRTase-like"/>
</dbReference>
<feature type="domain" description="Phosphoribosyltransferase" evidence="1">
    <location>
        <begin position="145"/>
        <end position="213"/>
    </location>
</feature>
<evidence type="ECO:0000259" key="1">
    <source>
        <dbReference type="Pfam" id="PF00156"/>
    </source>
</evidence>
<dbReference type="EMBL" id="JANRHA010000011">
    <property type="protein sequence ID" value="MDG3016086.1"/>
    <property type="molecule type" value="Genomic_DNA"/>
</dbReference>
<dbReference type="RefSeq" id="WP_277830222.1">
    <property type="nucleotide sequence ID" value="NZ_JAAIVF010000001.1"/>
</dbReference>
<dbReference type="SMART" id="SM01400">
    <property type="entry name" value="Pribosyltran_N"/>
    <property type="match status" value="1"/>
</dbReference>
<reference evidence="2" key="1">
    <citation type="submission" date="2022-08" db="EMBL/GenBank/DDBJ databases">
        <title>Genome analysis of Corynebacteriales strain.</title>
        <authorList>
            <person name="Lee S.D."/>
        </authorList>
    </citation>
    <scope>NUCLEOTIDE SEQUENCE</scope>
    <source>
        <strain evidence="2">D3-21</strain>
    </source>
</reference>
<dbReference type="InterPro" id="IPR000836">
    <property type="entry name" value="PRTase_dom"/>
</dbReference>
<dbReference type="GO" id="GO:0006164">
    <property type="term" value="P:purine nucleotide biosynthetic process"/>
    <property type="evidence" value="ECO:0007669"/>
    <property type="project" value="TreeGrafter"/>
</dbReference>
<gene>
    <name evidence="2" type="ORF">NVS88_16120</name>
</gene>
<dbReference type="CDD" id="cd06223">
    <property type="entry name" value="PRTases_typeI"/>
    <property type="match status" value="1"/>
</dbReference>
<dbReference type="PANTHER" id="PTHR10210:SF41">
    <property type="entry name" value="RIBOSE-PHOSPHATE PYROPHOSPHOKINASE 1, CHLOROPLASTIC"/>
    <property type="match status" value="1"/>
</dbReference>
<dbReference type="InterPro" id="IPR005946">
    <property type="entry name" value="Rib-P_diPkinase"/>
</dbReference>
<protein>
    <submittedName>
        <fullName evidence="2">Phosphoribosyltransferase family protein</fullName>
    </submittedName>
</protein>
<dbReference type="GO" id="GO:0004749">
    <property type="term" value="F:ribose phosphate diphosphokinase activity"/>
    <property type="evidence" value="ECO:0007669"/>
    <property type="project" value="TreeGrafter"/>
</dbReference>
<dbReference type="GO" id="GO:0006015">
    <property type="term" value="P:5-phosphoribose 1-diphosphate biosynthetic process"/>
    <property type="evidence" value="ECO:0007669"/>
    <property type="project" value="TreeGrafter"/>
</dbReference>